<accession>A0ABS1J3C9</accession>
<sequence length="84" mass="9667">MSKKSKNLISRDKYKEIKRMDHTSMSEFYTKVWQEGFDNGVKAGNDNREAAVTPEDIREVIKDVKGIGEVKLKAIMEQIGTLYK</sequence>
<dbReference type="Proteomes" id="UP000604730">
    <property type="component" value="Unassembled WGS sequence"/>
</dbReference>
<dbReference type="RefSeq" id="WP_208430046.1">
    <property type="nucleotide sequence ID" value="NZ_JAEPRJ010000001.1"/>
</dbReference>
<dbReference type="EMBL" id="JAEPRJ010000001">
    <property type="protein sequence ID" value="MBK5898642.1"/>
    <property type="molecule type" value="Genomic_DNA"/>
</dbReference>
<name>A0ABS1J3C9_9FIRM</name>
<protein>
    <submittedName>
        <fullName evidence="1">Uncharacterized protein</fullName>
    </submittedName>
</protein>
<evidence type="ECO:0000313" key="2">
    <source>
        <dbReference type="Proteomes" id="UP000604730"/>
    </source>
</evidence>
<gene>
    <name evidence="1" type="ORF">JJN12_12815</name>
</gene>
<proteinExistence type="predicted"/>
<keyword evidence="2" id="KW-1185">Reference proteome</keyword>
<evidence type="ECO:0000313" key="1">
    <source>
        <dbReference type="EMBL" id="MBK5898642.1"/>
    </source>
</evidence>
<organism evidence="1 2">
    <name type="scientific">Catonella massiliensis</name>
    <dbReference type="NCBI Taxonomy" id="2799636"/>
    <lineage>
        <taxon>Bacteria</taxon>
        <taxon>Bacillati</taxon>
        <taxon>Bacillota</taxon>
        <taxon>Clostridia</taxon>
        <taxon>Lachnospirales</taxon>
        <taxon>Lachnospiraceae</taxon>
        <taxon>Catonella</taxon>
    </lineage>
</organism>
<comment type="caution">
    <text evidence="1">The sequence shown here is derived from an EMBL/GenBank/DDBJ whole genome shotgun (WGS) entry which is preliminary data.</text>
</comment>
<reference evidence="1 2" key="1">
    <citation type="submission" date="2021-01" db="EMBL/GenBank/DDBJ databases">
        <title>Isolation and description of Catonella massiliensis sp. nov., a novel Catonella species, isolated from a stable periodontitis subject.</title>
        <authorList>
            <person name="Antezack A."/>
            <person name="Boxberger M."/>
            <person name="La Scola B."/>
            <person name="Monnet-Corti V."/>
        </authorList>
    </citation>
    <scope>NUCLEOTIDE SEQUENCE [LARGE SCALE GENOMIC DNA]</scope>
    <source>
        <strain evidence="1 2">Marseille-Q4567</strain>
    </source>
</reference>